<dbReference type="KEGG" id="est:DN752_13990"/>
<name>A0A2Z4IKS6_9BACT</name>
<keyword evidence="5" id="KW-1185">Reference proteome</keyword>
<feature type="signal peptide" evidence="2">
    <location>
        <begin position="1"/>
        <end position="22"/>
    </location>
</feature>
<keyword evidence="2" id="KW-0732">Signal</keyword>
<dbReference type="GO" id="GO:0016787">
    <property type="term" value="F:hydrolase activity"/>
    <property type="evidence" value="ECO:0007669"/>
    <property type="project" value="UniProtKB-KW"/>
</dbReference>
<dbReference type="OrthoDB" id="9794725at2"/>
<feature type="chain" id="PRO_5016247205" evidence="2">
    <location>
        <begin position="23"/>
        <end position="305"/>
    </location>
</feature>
<dbReference type="InterPro" id="IPR029058">
    <property type="entry name" value="AB_hydrolase_fold"/>
</dbReference>
<dbReference type="SUPFAM" id="SSF53474">
    <property type="entry name" value="alpha/beta-Hydrolases"/>
    <property type="match status" value="1"/>
</dbReference>
<organism evidence="4 5">
    <name type="scientific">Echinicola strongylocentroti</name>
    <dbReference type="NCBI Taxonomy" id="1795355"/>
    <lineage>
        <taxon>Bacteria</taxon>
        <taxon>Pseudomonadati</taxon>
        <taxon>Bacteroidota</taxon>
        <taxon>Cytophagia</taxon>
        <taxon>Cytophagales</taxon>
        <taxon>Cyclobacteriaceae</taxon>
        <taxon>Echinicola</taxon>
    </lineage>
</organism>
<evidence type="ECO:0000259" key="3">
    <source>
        <dbReference type="Pfam" id="PF20434"/>
    </source>
</evidence>
<protein>
    <submittedName>
        <fullName evidence="4">Alpha/beta hydrolase</fullName>
    </submittedName>
</protein>
<proteinExistence type="predicted"/>
<dbReference type="Gene3D" id="3.40.50.1820">
    <property type="entry name" value="alpha/beta hydrolase"/>
    <property type="match status" value="1"/>
</dbReference>
<dbReference type="InterPro" id="IPR049492">
    <property type="entry name" value="BD-FAE-like_dom"/>
</dbReference>
<evidence type="ECO:0000313" key="4">
    <source>
        <dbReference type="EMBL" id="AWW31148.1"/>
    </source>
</evidence>
<dbReference type="AlphaFoldDB" id="A0A2Z4IKS6"/>
<dbReference type="PANTHER" id="PTHR48081">
    <property type="entry name" value="AB HYDROLASE SUPERFAMILY PROTEIN C4A8.06C"/>
    <property type="match status" value="1"/>
</dbReference>
<keyword evidence="1 4" id="KW-0378">Hydrolase</keyword>
<dbReference type="Proteomes" id="UP000248688">
    <property type="component" value="Chromosome"/>
</dbReference>
<dbReference type="EMBL" id="CP030041">
    <property type="protein sequence ID" value="AWW31148.1"/>
    <property type="molecule type" value="Genomic_DNA"/>
</dbReference>
<accession>A0A2Z4IKS6</accession>
<evidence type="ECO:0000256" key="1">
    <source>
        <dbReference type="ARBA" id="ARBA00022801"/>
    </source>
</evidence>
<evidence type="ECO:0000256" key="2">
    <source>
        <dbReference type="SAM" id="SignalP"/>
    </source>
</evidence>
<gene>
    <name evidence="4" type="ORF">DN752_13990</name>
</gene>
<feature type="domain" description="BD-FAE-like" evidence="3">
    <location>
        <begin position="60"/>
        <end position="256"/>
    </location>
</feature>
<dbReference type="Pfam" id="PF20434">
    <property type="entry name" value="BD-FAE"/>
    <property type="match status" value="1"/>
</dbReference>
<dbReference type="PANTHER" id="PTHR48081:SF6">
    <property type="entry name" value="PEPTIDASE S9 PROLYL OLIGOPEPTIDASE CATALYTIC DOMAIN-CONTAINING PROTEIN"/>
    <property type="match status" value="1"/>
</dbReference>
<reference evidence="4 5" key="1">
    <citation type="submission" date="2018-06" db="EMBL/GenBank/DDBJ databases">
        <title>Echinicola strongylocentroti sp. nov., isolated from a sea urchin Strongylocentrotus intermedius.</title>
        <authorList>
            <person name="Bae S.S."/>
        </authorList>
    </citation>
    <scope>NUCLEOTIDE SEQUENCE [LARGE SCALE GENOMIC DNA]</scope>
    <source>
        <strain evidence="4 5">MEBiC08714</strain>
    </source>
</reference>
<evidence type="ECO:0000313" key="5">
    <source>
        <dbReference type="Proteomes" id="UP000248688"/>
    </source>
</evidence>
<sequence length="305" mass="33915">MFFSKKVFIALVLLAAPVLAFAQQKTYPLYPKEAPNTKKLVAKDGIGNGGRITEVAIPQLTVYRPQKNESNGKAILICPGGGYKIIAIQHEGHQIARWYSERGYTAAVLKYRLPEEELLNASWEVPLMDAEEGMRFLRKNASKWGYGEDKIGVLGFSAGGHLASSVSVHNHPAEGKTPSSKPNFSVLVYPVISMDTAITHQGSRRNLLGEKLETEWETYFSNETQVNTETPPAFLVHSWDDGAVPAENSIRYAKALHQFDTPVELHLFQKGGHGYGSGNFEQHGNAATWLELSDRWISDLFQEKE</sequence>
<dbReference type="InterPro" id="IPR050300">
    <property type="entry name" value="GDXG_lipolytic_enzyme"/>
</dbReference>